<accession>A0A0F7VL89</accession>
<feature type="region of interest" description="Disordered" evidence="1">
    <location>
        <begin position="1"/>
        <end position="26"/>
    </location>
</feature>
<evidence type="ECO:0000256" key="1">
    <source>
        <dbReference type="SAM" id="MobiDB-lite"/>
    </source>
</evidence>
<proteinExistence type="predicted"/>
<dbReference type="Proteomes" id="UP000035016">
    <property type="component" value="Chromosome Chromosome"/>
</dbReference>
<name>A0A0F7VL89_STRLW</name>
<dbReference type="AlphaFoldDB" id="A0A0F7VL89"/>
<gene>
    <name evidence="2" type="primary">sle_07260</name>
</gene>
<feature type="compositionally biased region" description="Basic and acidic residues" evidence="1">
    <location>
        <begin position="1"/>
        <end position="24"/>
    </location>
</feature>
<evidence type="ECO:0000313" key="3">
    <source>
        <dbReference type="Proteomes" id="UP000035016"/>
    </source>
</evidence>
<dbReference type="RefSeq" id="WP_104532173.1">
    <property type="nucleotide sequence ID" value="NZ_AZSD01000296.1"/>
</dbReference>
<organism evidence="2 3">
    <name type="scientific">Streptomyces leeuwenhoekii</name>
    <dbReference type="NCBI Taxonomy" id="1437453"/>
    <lineage>
        <taxon>Bacteria</taxon>
        <taxon>Bacillati</taxon>
        <taxon>Actinomycetota</taxon>
        <taxon>Actinomycetes</taxon>
        <taxon>Kitasatosporales</taxon>
        <taxon>Streptomycetaceae</taxon>
        <taxon>Streptomyces</taxon>
    </lineage>
</organism>
<protein>
    <submittedName>
        <fullName evidence="2">Uncharacterized protein</fullName>
    </submittedName>
</protein>
<dbReference type="EMBL" id="LN831790">
    <property type="protein sequence ID" value="CQR60189.1"/>
    <property type="molecule type" value="Genomic_DNA"/>
</dbReference>
<sequence length="57" mass="6426">MTPEKTNREQRPTERAERAGRRPGELGSLDVWARSAPIRLAGYEEDLAEPHILPSVD</sequence>
<reference evidence="2 3" key="1">
    <citation type="submission" date="2015-02" db="EMBL/GenBank/DDBJ databases">
        <authorList>
            <person name="Gomez-Escribano P.J."/>
        </authorList>
    </citation>
    <scope>NUCLEOTIDE SEQUENCE [LARGE SCALE GENOMIC DNA]</scope>
    <source>
        <strain evidence="3">C34 (DSM 42122 / NRRL B-24963)</strain>
    </source>
</reference>
<dbReference type="KEGG" id="sle:sle_07260"/>
<evidence type="ECO:0000313" key="2">
    <source>
        <dbReference type="EMBL" id="CQR60189.1"/>
    </source>
</evidence>